<comment type="caution">
    <text evidence="3">The sequence shown here is derived from an EMBL/GenBank/DDBJ whole genome shotgun (WGS) entry which is preliminary data.</text>
</comment>
<accession>A0A2H3P634</accession>
<dbReference type="AlphaFoldDB" id="A0A2H3P634"/>
<evidence type="ECO:0000259" key="2">
    <source>
        <dbReference type="Pfam" id="PF18962"/>
    </source>
</evidence>
<gene>
    <name evidence="3" type="ORF">CRI93_06940</name>
</gene>
<dbReference type="GO" id="GO:0008237">
    <property type="term" value="F:metallopeptidase activity"/>
    <property type="evidence" value="ECO:0007669"/>
    <property type="project" value="InterPro"/>
</dbReference>
<protein>
    <recommendedName>
        <fullName evidence="2">Secretion system C-terminal sorting domain-containing protein</fullName>
    </recommendedName>
</protein>
<dbReference type="OrthoDB" id="614750at2"/>
<organism evidence="3 4">
    <name type="scientific">Longimonas halophila</name>
    <dbReference type="NCBI Taxonomy" id="1469170"/>
    <lineage>
        <taxon>Bacteria</taxon>
        <taxon>Pseudomonadati</taxon>
        <taxon>Rhodothermota</taxon>
        <taxon>Rhodothermia</taxon>
        <taxon>Rhodothermales</taxon>
        <taxon>Salisaetaceae</taxon>
        <taxon>Longimonas</taxon>
    </lineage>
</organism>
<reference evidence="3 4" key="1">
    <citation type="submission" date="2017-10" db="EMBL/GenBank/DDBJ databases">
        <title>Draft genome of Longimonas halophila.</title>
        <authorList>
            <person name="Goh K.M."/>
            <person name="Shamsir M.S."/>
            <person name="Lim S.W."/>
        </authorList>
    </citation>
    <scope>NUCLEOTIDE SEQUENCE [LARGE SCALE GENOMIC DNA]</scope>
    <source>
        <strain evidence="3 4">KCTC 42399</strain>
    </source>
</reference>
<name>A0A2H3P634_9BACT</name>
<feature type="domain" description="Secretion system C-terminal sorting" evidence="2">
    <location>
        <begin position="572"/>
        <end position="645"/>
    </location>
</feature>
<dbReference type="SUPFAM" id="SSF55486">
    <property type="entry name" value="Metalloproteases ('zincins'), catalytic domain"/>
    <property type="match status" value="1"/>
</dbReference>
<feature type="signal peptide" evidence="1">
    <location>
        <begin position="1"/>
        <end position="28"/>
    </location>
</feature>
<evidence type="ECO:0000313" key="3">
    <source>
        <dbReference type="EMBL" id="PEN07712.1"/>
    </source>
</evidence>
<dbReference type="NCBIfam" id="TIGR04183">
    <property type="entry name" value="Por_Secre_tail"/>
    <property type="match status" value="1"/>
</dbReference>
<sequence>MPLFLSPRRRASIVQALLCSLMLIVVWAATSPPDAQAQLAPDRDLRVENQIPFEQVMSYNEVCGIENDPRNMETFLVSDTVVPKNEQANITVNYGAGFTPQAQEAFQRAIDVWRTHISTPVEIRIDASYQSQDANTLASAGPRFLYELTDNNNNSFIIGDALADALLGSDQNPGEPDIIVNVNSGRNDWHFGENEPGPAEIDFTSVILHEIGHGLNFLNLGGVENGEGSLGIEQLPGVPGILSTGIVHEDPPGTFNSVLNESLYPNPSTALGDALASNALFFTGETTDLAAQTSTGPVPAQLYAPNPYQGGSSIAHFDESAYPAGDPNALMTPQVGFNEVARVPGPNMCGLLADLGWTLNEGCLQSVGSTVFAFQAAARSESGNATLSWNTGPDASEIDEYIITTRRFGEAFGEERLTAGSAGSRVVFPVEDLPMGRYTFELSWIRNDGTPSDVTITTGPVEINAYNIAAAVEGAPNSQGRAPVAVNWQLPPDASNFRFEVERAAGVGRDNAEFEVISDMPMSGTDAQFQNQAAGQYLYRIRATDDAGNVLFSEPVEAEIPFDAPVVFTEAYPNPTSGPFRFDVTAESAQSVDVEVYNTIGQRVYSNRVGLREDVARTVTIDGSRWASGTYFVRISGGDFTETRRVALVR</sequence>
<dbReference type="InterPro" id="IPR026444">
    <property type="entry name" value="Secre_tail"/>
</dbReference>
<dbReference type="Pfam" id="PF18962">
    <property type="entry name" value="Por_Secre_tail"/>
    <property type="match status" value="1"/>
</dbReference>
<dbReference type="EMBL" id="PDEP01000005">
    <property type="protein sequence ID" value="PEN07712.1"/>
    <property type="molecule type" value="Genomic_DNA"/>
</dbReference>
<dbReference type="Gene3D" id="3.40.390.10">
    <property type="entry name" value="Collagenase (Catalytic Domain)"/>
    <property type="match status" value="1"/>
</dbReference>
<proteinExistence type="predicted"/>
<dbReference type="Proteomes" id="UP000221024">
    <property type="component" value="Unassembled WGS sequence"/>
</dbReference>
<feature type="chain" id="PRO_5013971276" description="Secretion system C-terminal sorting domain-containing protein" evidence="1">
    <location>
        <begin position="29"/>
        <end position="650"/>
    </location>
</feature>
<dbReference type="InterPro" id="IPR024079">
    <property type="entry name" value="MetalloPept_cat_dom_sf"/>
</dbReference>
<evidence type="ECO:0000256" key="1">
    <source>
        <dbReference type="SAM" id="SignalP"/>
    </source>
</evidence>
<evidence type="ECO:0000313" key="4">
    <source>
        <dbReference type="Proteomes" id="UP000221024"/>
    </source>
</evidence>
<keyword evidence="1" id="KW-0732">Signal</keyword>
<keyword evidence="4" id="KW-1185">Reference proteome</keyword>